<protein>
    <recommendedName>
        <fullName evidence="4">Fe2OG dioxygenase domain-containing protein</fullName>
    </recommendedName>
</protein>
<feature type="chain" id="PRO_5044218850" description="Fe2OG dioxygenase domain-containing protein" evidence="3">
    <location>
        <begin position="17"/>
        <end position="472"/>
    </location>
</feature>
<keyword evidence="1" id="KW-0479">Metal-binding</keyword>
<dbReference type="GO" id="GO:0016491">
    <property type="term" value="F:oxidoreductase activity"/>
    <property type="evidence" value="ECO:0007669"/>
    <property type="project" value="UniProtKB-KW"/>
</dbReference>
<dbReference type="Gene3D" id="2.60.120.620">
    <property type="entry name" value="q2cbj1_9rhob like domain"/>
    <property type="match status" value="1"/>
</dbReference>
<feature type="region of interest" description="Disordered" evidence="2">
    <location>
        <begin position="32"/>
        <end position="62"/>
    </location>
</feature>
<dbReference type="InterPro" id="IPR005123">
    <property type="entry name" value="Oxoglu/Fe-dep_dioxygenase_dom"/>
</dbReference>
<dbReference type="InterPro" id="IPR011990">
    <property type="entry name" value="TPR-like_helical_dom_sf"/>
</dbReference>
<dbReference type="PaxDb" id="2903-EOD33360"/>
<organism evidence="5 6">
    <name type="scientific">Emiliania huxleyi (strain CCMP1516)</name>
    <dbReference type="NCBI Taxonomy" id="280463"/>
    <lineage>
        <taxon>Eukaryota</taxon>
        <taxon>Haptista</taxon>
        <taxon>Haptophyta</taxon>
        <taxon>Prymnesiophyceae</taxon>
        <taxon>Isochrysidales</taxon>
        <taxon>Noelaerhabdaceae</taxon>
        <taxon>Emiliania</taxon>
    </lineage>
</organism>
<dbReference type="RefSeq" id="XP_005785789.1">
    <property type="nucleotide sequence ID" value="XM_005785732.1"/>
</dbReference>
<evidence type="ECO:0000256" key="3">
    <source>
        <dbReference type="SAM" id="SignalP"/>
    </source>
</evidence>
<dbReference type="Proteomes" id="UP000013827">
    <property type="component" value="Unassembled WGS sequence"/>
</dbReference>
<proteinExistence type="inferred from homology"/>
<keyword evidence="1" id="KW-0560">Oxidoreductase</keyword>
<keyword evidence="1" id="KW-0408">Iron</keyword>
<feature type="compositionally biased region" description="Basic residues" evidence="2">
    <location>
        <begin position="45"/>
        <end position="60"/>
    </location>
</feature>
<dbReference type="AlphaFoldDB" id="A0A0D3KC75"/>
<dbReference type="EnsemblProtists" id="EOD33360">
    <property type="protein sequence ID" value="EOD33360"/>
    <property type="gene ID" value="EMIHUDRAFT_455862"/>
</dbReference>
<dbReference type="KEGG" id="ehx:EMIHUDRAFT_455862"/>
<feature type="domain" description="Fe2OG dioxygenase" evidence="4">
    <location>
        <begin position="201"/>
        <end position="303"/>
    </location>
</feature>
<evidence type="ECO:0000256" key="1">
    <source>
        <dbReference type="RuleBase" id="RU003682"/>
    </source>
</evidence>
<dbReference type="SUPFAM" id="SSF48452">
    <property type="entry name" value="TPR-like"/>
    <property type="match status" value="1"/>
</dbReference>
<sequence>MLLAALVALATLNVRLAPLRVSPAAMMAGRGFGRAANPGGTGQPKKPRKPSSKRRGRAPPRQKIGSLEAKLLQEHAASCAAAEATFAVCASDGDGEYAAGWTAHPVPAGAVSETLYSADQPLLLESEGPLLSESECGALTNAMLLHGAAGGWDSRYPLAGYTREVKVSDMPAALEMLNGALRSTLLPAAASAFGLEASHLRVNEALVVQYDAASGHNALPIHRDFSLLTMSSALDAGGRQTGLLNVALSPSDSYAGGGTWFEHSGETLVCERGGALLHAGGLPHCGVPVTRGVRHLLVLFLLAAPLPLLAGRLQAIGAAAGTKPQFFSQPRRRPADLALSSAALQLAIEANPRDAESHSQLGHNFASEDRHADAQRCFEAAVELSRGRDFAALVSLAEAQAAQRQHAAALLERYEEAGLLFDALIDEEPGGMEDVEAWASLGVCMAALRQPEAALSCQKQVQRIRAASASVP</sequence>
<name>A0A0D3KC75_EMIH1</name>
<feature type="signal peptide" evidence="3">
    <location>
        <begin position="1"/>
        <end position="16"/>
    </location>
</feature>
<dbReference type="HOGENOM" id="CLU_579317_0_0_1"/>
<accession>A0A0D3KC75</accession>
<evidence type="ECO:0000313" key="5">
    <source>
        <dbReference type="EnsemblProtists" id="EOD33360"/>
    </source>
</evidence>
<reference evidence="6" key="1">
    <citation type="journal article" date="2013" name="Nature">
        <title>Pan genome of the phytoplankton Emiliania underpins its global distribution.</title>
        <authorList>
            <person name="Read B.A."/>
            <person name="Kegel J."/>
            <person name="Klute M.J."/>
            <person name="Kuo A."/>
            <person name="Lefebvre S.C."/>
            <person name="Maumus F."/>
            <person name="Mayer C."/>
            <person name="Miller J."/>
            <person name="Monier A."/>
            <person name="Salamov A."/>
            <person name="Young J."/>
            <person name="Aguilar M."/>
            <person name="Claverie J.M."/>
            <person name="Frickenhaus S."/>
            <person name="Gonzalez K."/>
            <person name="Herman E.K."/>
            <person name="Lin Y.C."/>
            <person name="Napier J."/>
            <person name="Ogata H."/>
            <person name="Sarno A.F."/>
            <person name="Shmutz J."/>
            <person name="Schroeder D."/>
            <person name="de Vargas C."/>
            <person name="Verret F."/>
            <person name="von Dassow P."/>
            <person name="Valentin K."/>
            <person name="Van de Peer Y."/>
            <person name="Wheeler G."/>
            <person name="Dacks J.B."/>
            <person name="Delwiche C.F."/>
            <person name="Dyhrman S.T."/>
            <person name="Glockner G."/>
            <person name="John U."/>
            <person name="Richards T."/>
            <person name="Worden A.Z."/>
            <person name="Zhang X."/>
            <person name="Grigoriev I.V."/>
            <person name="Allen A.E."/>
            <person name="Bidle K."/>
            <person name="Borodovsky M."/>
            <person name="Bowler C."/>
            <person name="Brownlee C."/>
            <person name="Cock J.M."/>
            <person name="Elias M."/>
            <person name="Gladyshev V.N."/>
            <person name="Groth M."/>
            <person name="Guda C."/>
            <person name="Hadaegh A."/>
            <person name="Iglesias-Rodriguez M.D."/>
            <person name="Jenkins J."/>
            <person name="Jones B.M."/>
            <person name="Lawson T."/>
            <person name="Leese F."/>
            <person name="Lindquist E."/>
            <person name="Lobanov A."/>
            <person name="Lomsadze A."/>
            <person name="Malik S.B."/>
            <person name="Marsh M.E."/>
            <person name="Mackinder L."/>
            <person name="Mock T."/>
            <person name="Mueller-Roeber B."/>
            <person name="Pagarete A."/>
            <person name="Parker M."/>
            <person name="Probert I."/>
            <person name="Quesneville H."/>
            <person name="Raines C."/>
            <person name="Rensing S.A."/>
            <person name="Riano-Pachon D.M."/>
            <person name="Richier S."/>
            <person name="Rokitta S."/>
            <person name="Shiraiwa Y."/>
            <person name="Soanes D.M."/>
            <person name="van der Giezen M."/>
            <person name="Wahlund T.M."/>
            <person name="Williams B."/>
            <person name="Wilson W."/>
            <person name="Wolfe G."/>
            <person name="Wurch L.L."/>
        </authorList>
    </citation>
    <scope>NUCLEOTIDE SEQUENCE</scope>
</reference>
<comment type="similarity">
    <text evidence="1">Belongs to the iron/ascorbate-dependent oxidoreductase family.</text>
</comment>
<dbReference type="PROSITE" id="PS51471">
    <property type="entry name" value="FE2OG_OXY"/>
    <property type="match status" value="1"/>
</dbReference>
<evidence type="ECO:0000256" key="2">
    <source>
        <dbReference type="SAM" id="MobiDB-lite"/>
    </source>
</evidence>
<dbReference type="Gene3D" id="1.25.40.10">
    <property type="entry name" value="Tetratricopeptide repeat domain"/>
    <property type="match status" value="1"/>
</dbReference>
<dbReference type="GO" id="GO:0046872">
    <property type="term" value="F:metal ion binding"/>
    <property type="evidence" value="ECO:0007669"/>
    <property type="project" value="UniProtKB-KW"/>
</dbReference>
<keyword evidence="6" id="KW-1185">Reference proteome</keyword>
<dbReference type="GeneID" id="17278631"/>
<reference evidence="5" key="2">
    <citation type="submission" date="2024-10" db="UniProtKB">
        <authorList>
            <consortium name="EnsemblProtists"/>
        </authorList>
    </citation>
    <scope>IDENTIFICATION</scope>
</reference>
<keyword evidence="3" id="KW-0732">Signal</keyword>
<evidence type="ECO:0000313" key="6">
    <source>
        <dbReference type="Proteomes" id="UP000013827"/>
    </source>
</evidence>
<evidence type="ECO:0000259" key="4">
    <source>
        <dbReference type="PROSITE" id="PS51471"/>
    </source>
</evidence>